<feature type="domain" description="Nudix hydrolase" evidence="10">
    <location>
        <begin position="178"/>
        <end position="303"/>
    </location>
</feature>
<dbReference type="NCBIfam" id="NF001299">
    <property type="entry name" value="PRK00241.1"/>
    <property type="match status" value="1"/>
</dbReference>
<dbReference type="RefSeq" id="WP_136539870.1">
    <property type="nucleotide sequence ID" value="NZ_STGU01000004.1"/>
</dbReference>
<dbReference type="InterPro" id="IPR000086">
    <property type="entry name" value="NUDIX_hydrolase_dom"/>
</dbReference>
<organism evidence="11 12">
    <name type="scientific">Rhizobium rosettiformans W3</name>
    <dbReference type="NCBI Taxonomy" id="538378"/>
    <lineage>
        <taxon>Bacteria</taxon>
        <taxon>Pseudomonadati</taxon>
        <taxon>Pseudomonadota</taxon>
        <taxon>Alphaproteobacteria</taxon>
        <taxon>Hyphomicrobiales</taxon>
        <taxon>Rhizobiaceae</taxon>
        <taxon>Rhizobium/Agrobacterium group</taxon>
        <taxon>Rhizobium</taxon>
    </lineage>
</organism>
<keyword evidence="5" id="KW-0479">Metal-binding</keyword>
<dbReference type="PANTHER" id="PTHR42904">
    <property type="entry name" value="NUDIX HYDROLASE, NUDC SUBFAMILY"/>
    <property type="match status" value="1"/>
</dbReference>
<evidence type="ECO:0000259" key="10">
    <source>
        <dbReference type="PROSITE" id="PS51462"/>
    </source>
</evidence>
<dbReference type="PROSITE" id="PS00893">
    <property type="entry name" value="NUDIX_BOX"/>
    <property type="match status" value="1"/>
</dbReference>
<comment type="caution">
    <text evidence="11">The sequence shown here is derived from an EMBL/GenBank/DDBJ whole genome shotgun (WGS) entry which is preliminary data.</text>
</comment>
<dbReference type="Pfam" id="PF09296">
    <property type="entry name" value="NUDIX-like"/>
    <property type="match status" value="1"/>
</dbReference>
<gene>
    <name evidence="11" type="primary">nudC</name>
    <name evidence="11" type="ORF">FAA86_08895</name>
</gene>
<comment type="cofactor">
    <cofactor evidence="2">
        <name>Zn(2+)</name>
        <dbReference type="ChEBI" id="CHEBI:29105"/>
    </cofactor>
</comment>
<dbReference type="GO" id="GO:0110153">
    <property type="term" value="F:RNA NAD-cap (NMN-forming) hydrolase activity"/>
    <property type="evidence" value="ECO:0007669"/>
    <property type="project" value="RHEA"/>
</dbReference>
<reference evidence="11 12" key="1">
    <citation type="submission" date="2019-04" db="EMBL/GenBank/DDBJ databases">
        <title>genome sequence of strain W3.</title>
        <authorList>
            <person name="Gao J."/>
            <person name="Sun J."/>
        </authorList>
    </citation>
    <scope>NUCLEOTIDE SEQUENCE [LARGE SCALE GENOMIC DNA]</scope>
    <source>
        <strain evidence="11 12">W3</strain>
    </source>
</reference>
<dbReference type="Proteomes" id="UP000307378">
    <property type="component" value="Unassembled WGS sequence"/>
</dbReference>
<dbReference type="PROSITE" id="PS51462">
    <property type="entry name" value="NUDIX"/>
    <property type="match status" value="1"/>
</dbReference>
<name>A0A4S8Q8F2_9HYPH</name>
<keyword evidence="6 11" id="KW-0378">Hydrolase</keyword>
<dbReference type="InterPro" id="IPR050241">
    <property type="entry name" value="NAD-cap_RNA_hydrolase_NudC"/>
</dbReference>
<dbReference type="EMBL" id="STGU01000004">
    <property type="protein sequence ID" value="THV36614.1"/>
    <property type="molecule type" value="Genomic_DNA"/>
</dbReference>
<dbReference type="Gene3D" id="3.90.79.20">
    <property type="match status" value="1"/>
</dbReference>
<dbReference type="GO" id="GO:0019677">
    <property type="term" value="P:NAD+ catabolic process"/>
    <property type="evidence" value="ECO:0007669"/>
    <property type="project" value="TreeGrafter"/>
</dbReference>
<comment type="catalytic activity">
    <reaction evidence="9">
        <text>a 5'-end NAD(+)-phospho-ribonucleoside in mRNA + H2O = a 5'-end phospho-adenosine-phospho-ribonucleoside in mRNA + beta-nicotinamide D-ribonucleotide + 2 H(+)</text>
        <dbReference type="Rhea" id="RHEA:60876"/>
        <dbReference type="Rhea" id="RHEA-COMP:15698"/>
        <dbReference type="Rhea" id="RHEA-COMP:15719"/>
        <dbReference type="ChEBI" id="CHEBI:14649"/>
        <dbReference type="ChEBI" id="CHEBI:15377"/>
        <dbReference type="ChEBI" id="CHEBI:15378"/>
        <dbReference type="ChEBI" id="CHEBI:144029"/>
        <dbReference type="ChEBI" id="CHEBI:144051"/>
    </reaction>
    <physiologicalReaction direction="left-to-right" evidence="9">
        <dbReference type="Rhea" id="RHEA:60877"/>
    </physiologicalReaction>
</comment>
<dbReference type="GO" id="GO:0006742">
    <property type="term" value="P:NADP+ catabolic process"/>
    <property type="evidence" value="ECO:0007669"/>
    <property type="project" value="TreeGrafter"/>
</dbReference>
<dbReference type="Gene3D" id="3.90.79.10">
    <property type="entry name" value="Nucleoside Triphosphate Pyrophosphohydrolase"/>
    <property type="match status" value="1"/>
</dbReference>
<evidence type="ECO:0000256" key="7">
    <source>
        <dbReference type="ARBA" id="ARBA00022842"/>
    </source>
</evidence>
<dbReference type="InterPro" id="IPR049734">
    <property type="entry name" value="NudC-like_C"/>
</dbReference>
<evidence type="ECO:0000256" key="9">
    <source>
        <dbReference type="ARBA" id="ARBA00023679"/>
    </source>
</evidence>
<dbReference type="PANTHER" id="PTHR42904:SF6">
    <property type="entry name" value="NAD-CAPPED RNA HYDROLASE NUDT12"/>
    <property type="match status" value="1"/>
</dbReference>
<protein>
    <recommendedName>
        <fullName evidence="4">NAD(+) diphosphatase</fullName>
        <ecNumber evidence="4">3.6.1.22</ecNumber>
    </recommendedName>
</protein>
<dbReference type="GO" id="GO:0035529">
    <property type="term" value="F:NADH pyrophosphatase activity"/>
    <property type="evidence" value="ECO:0007669"/>
    <property type="project" value="TreeGrafter"/>
</dbReference>
<dbReference type="EC" id="3.6.1.22" evidence="4"/>
<evidence type="ECO:0000256" key="4">
    <source>
        <dbReference type="ARBA" id="ARBA00012381"/>
    </source>
</evidence>
<dbReference type="Pfam" id="PF00293">
    <property type="entry name" value="NUDIX"/>
    <property type="match status" value="1"/>
</dbReference>
<evidence type="ECO:0000256" key="8">
    <source>
        <dbReference type="ARBA" id="ARBA00023027"/>
    </source>
</evidence>
<dbReference type="Pfam" id="PF09297">
    <property type="entry name" value="Zn_ribbon_NUD"/>
    <property type="match status" value="1"/>
</dbReference>
<dbReference type="GO" id="GO:0005829">
    <property type="term" value="C:cytosol"/>
    <property type="evidence" value="ECO:0007669"/>
    <property type="project" value="TreeGrafter"/>
</dbReference>
<dbReference type="InterPro" id="IPR015376">
    <property type="entry name" value="Znr_NADH_PPase"/>
</dbReference>
<sequence>MKNSIFLNRAPHLEPSELTAFSGNKLDRDSEHRDETTLETALKVEGTHILAFSGTQLVLKHDGQVLDPLFAPYELVDLQPKFDDAILLGHQASGEPRLAVPVNVAPEALAAHYKPADPRALFRDALVGDELLGEVAQALSLLRWNADNKFCGRCGGTMETLIGGYKRRCTACSHEIFPRTDPVAIMLVVDEKQDRCLMGRSPRFPAGMYSSLAGFVEPGETIENAVRRETREESGITVGRVRYHASQPWPMPHQLMIGCYGEATTVDITFDTTELEDCRWFTREEIGAMLSEGSYDGRSLPIQGTIARRLIEDWFEWRH</sequence>
<evidence type="ECO:0000256" key="2">
    <source>
        <dbReference type="ARBA" id="ARBA00001947"/>
    </source>
</evidence>
<evidence type="ECO:0000256" key="1">
    <source>
        <dbReference type="ARBA" id="ARBA00001946"/>
    </source>
</evidence>
<dbReference type="InterPro" id="IPR015797">
    <property type="entry name" value="NUDIX_hydrolase-like_dom_sf"/>
</dbReference>
<accession>A0A4S8Q8F2</accession>
<evidence type="ECO:0000256" key="5">
    <source>
        <dbReference type="ARBA" id="ARBA00022723"/>
    </source>
</evidence>
<dbReference type="CDD" id="cd03429">
    <property type="entry name" value="NUDIX_NADH_pyrophosphatase_Nudt13"/>
    <property type="match status" value="1"/>
</dbReference>
<evidence type="ECO:0000256" key="6">
    <source>
        <dbReference type="ARBA" id="ARBA00022801"/>
    </source>
</evidence>
<keyword evidence="7" id="KW-0460">Magnesium</keyword>
<dbReference type="GO" id="GO:0046872">
    <property type="term" value="F:metal ion binding"/>
    <property type="evidence" value="ECO:0007669"/>
    <property type="project" value="UniProtKB-KW"/>
</dbReference>
<dbReference type="InterPro" id="IPR015375">
    <property type="entry name" value="NADH_PPase-like_N"/>
</dbReference>
<evidence type="ECO:0000256" key="3">
    <source>
        <dbReference type="ARBA" id="ARBA00009595"/>
    </source>
</evidence>
<evidence type="ECO:0000313" key="11">
    <source>
        <dbReference type="EMBL" id="THV36614.1"/>
    </source>
</evidence>
<proteinExistence type="inferred from homology"/>
<comment type="cofactor">
    <cofactor evidence="1">
        <name>Mg(2+)</name>
        <dbReference type="ChEBI" id="CHEBI:18420"/>
    </cofactor>
</comment>
<keyword evidence="8" id="KW-0520">NAD</keyword>
<comment type="similarity">
    <text evidence="3">Belongs to the Nudix hydrolase family. NudC subfamily.</text>
</comment>
<evidence type="ECO:0000313" key="12">
    <source>
        <dbReference type="Proteomes" id="UP000307378"/>
    </source>
</evidence>
<dbReference type="AlphaFoldDB" id="A0A4S8Q8F2"/>
<dbReference type="InterPro" id="IPR020084">
    <property type="entry name" value="NUDIX_hydrolase_CS"/>
</dbReference>
<dbReference type="SUPFAM" id="SSF55811">
    <property type="entry name" value="Nudix"/>
    <property type="match status" value="1"/>
</dbReference>